<dbReference type="EC" id="2.4.-.-" evidence="2"/>
<sequence>MSKKLLLVSPVFHGYWQGIAQAFKQRGYTVLPYCYDRLENAAHRVEHKLKIELADRRDPHGLPGSRLHAQQVTARCAQLVRSSRPDVVVTIKGDILQADYWQSIEEVGAKRITWFYDELRRMNVDEAGLRMRGPIATYSAIDAAAMAERGLDAFYLPLAFDSSLPFTPVASDAVVFVGARYGQREPMLRALYQAGVDVKAYGRAWSKHWWDRARTWSWHRPAIPSGRDLDRSHAYGVMAGARASLNLHGDQDGFTMRTFEACGVGGLQIVDRADVDSLYDPGSELLVFHSTQELVELAERAGAEPQWAQAIAQAGRKRTLAEHTFAHRVQALEARWQ</sequence>
<gene>
    <name evidence="2" type="ORF">M3I41_08155</name>
</gene>
<proteinExistence type="predicted"/>
<name>A0A9E7AH82_9ACTO</name>
<dbReference type="GO" id="GO:0016757">
    <property type="term" value="F:glycosyltransferase activity"/>
    <property type="evidence" value="ECO:0007669"/>
    <property type="project" value="UniProtKB-KW"/>
</dbReference>
<dbReference type="Pfam" id="PF13524">
    <property type="entry name" value="Glyco_trans_1_2"/>
    <property type="match status" value="1"/>
</dbReference>
<protein>
    <submittedName>
        <fullName evidence="2">Glycosyltransferase</fullName>
        <ecNumber evidence="2">2.4.-.-</ecNumber>
    </submittedName>
</protein>
<evidence type="ECO:0000313" key="2">
    <source>
        <dbReference type="EMBL" id="UQF79541.1"/>
    </source>
</evidence>
<dbReference type="AlphaFoldDB" id="A0A9E7AH82"/>
<dbReference type="Proteomes" id="UP000830236">
    <property type="component" value="Chromosome"/>
</dbReference>
<dbReference type="KEGG" id="agh:M3I41_08155"/>
<dbReference type="InterPro" id="IPR055259">
    <property type="entry name" value="YkvP/CgeB_Glyco_trans-like"/>
</dbReference>
<accession>A0A9E7AH82</accession>
<evidence type="ECO:0000259" key="1">
    <source>
        <dbReference type="Pfam" id="PF13524"/>
    </source>
</evidence>
<reference evidence="2" key="1">
    <citation type="submission" date="2022-05" db="EMBL/GenBank/DDBJ databases">
        <title>Using nanopore sequencing to obtain complete genomes from saliva samples.</title>
        <authorList>
            <person name="Baker J.L."/>
        </authorList>
    </citation>
    <scope>NUCLEOTIDE SEQUENCE</scope>
    <source>
        <strain evidence="2">JCVI-JB-Ag32</strain>
    </source>
</reference>
<feature type="domain" description="Spore protein YkvP/CgeB glycosyl transferase-like" evidence="1">
    <location>
        <begin position="184"/>
        <end position="333"/>
    </location>
</feature>
<keyword evidence="2" id="KW-0808">Transferase</keyword>
<evidence type="ECO:0000313" key="3">
    <source>
        <dbReference type="Proteomes" id="UP000830236"/>
    </source>
</evidence>
<keyword evidence="2" id="KW-0328">Glycosyltransferase</keyword>
<organism evidence="2 3">
    <name type="scientific">Actinomyces graevenitzii</name>
    <dbReference type="NCBI Taxonomy" id="55565"/>
    <lineage>
        <taxon>Bacteria</taxon>
        <taxon>Bacillati</taxon>
        <taxon>Actinomycetota</taxon>
        <taxon>Actinomycetes</taxon>
        <taxon>Actinomycetales</taxon>
        <taxon>Actinomycetaceae</taxon>
        <taxon>Actinomyces</taxon>
    </lineage>
</organism>
<dbReference type="EMBL" id="CP097095">
    <property type="protein sequence ID" value="UQF79541.1"/>
    <property type="molecule type" value="Genomic_DNA"/>
</dbReference>